<dbReference type="PROSITE" id="PS51257">
    <property type="entry name" value="PROKAR_LIPOPROTEIN"/>
    <property type="match status" value="1"/>
</dbReference>
<dbReference type="RefSeq" id="WP_005871014.1">
    <property type="nucleotide sequence ID" value="NZ_ACYG01000024.1"/>
</dbReference>
<dbReference type="EMBL" id="ACYG01000024">
    <property type="protein sequence ID" value="EEV17535.1"/>
    <property type="molecule type" value="Genomic_DNA"/>
</dbReference>
<evidence type="ECO:0000313" key="2">
    <source>
        <dbReference type="EMBL" id="EEV17535.1"/>
    </source>
</evidence>
<proteinExistence type="predicted"/>
<organism evidence="2 3">
    <name type="scientific">Campylobacter gracilis RM3268</name>
    <dbReference type="NCBI Taxonomy" id="553220"/>
    <lineage>
        <taxon>Bacteria</taxon>
        <taxon>Pseudomonadati</taxon>
        <taxon>Campylobacterota</taxon>
        <taxon>Epsilonproteobacteria</taxon>
        <taxon>Campylobacterales</taxon>
        <taxon>Campylobacteraceae</taxon>
        <taxon>Campylobacter</taxon>
    </lineage>
</organism>
<reference evidence="2 3" key="1">
    <citation type="submission" date="2009-07" db="EMBL/GenBank/DDBJ databases">
        <authorList>
            <person name="Madupu R."/>
            <person name="Sebastian Y."/>
            <person name="Durkin A.S."/>
            <person name="Torralba M."/>
            <person name="Methe B."/>
            <person name="Sutton G.G."/>
            <person name="Strausberg R.L."/>
            <person name="Nelson K.E."/>
        </authorList>
    </citation>
    <scope>NUCLEOTIDE SEQUENCE [LARGE SCALE GENOMIC DNA]</scope>
    <source>
        <strain evidence="2 3">RM3268</strain>
    </source>
</reference>
<feature type="signal peptide" evidence="1">
    <location>
        <begin position="1"/>
        <end position="21"/>
    </location>
</feature>
<feature type="chain" id="PRO_5002989972" evidence="1">
    <location>
        <begin position="22"/>
        <end position="128"/>
    </location>
</feature>
<evidence type="ECO:0000313" key="3">
    <source>
        <dbReference type="Proteomes" id="UP000005709"/>
    </source>
</evidence>
<keyword evidence="3" id="KW-1185">Reference proteome</keyword>
<accession>C8PHC1</accession>
<sequence>MKNFIFSALLALGIAGCAVNTAPTPAGNLRSLKSEIVNYTRQSSTAYVYTFKDLSSGELYTAHASRYYAAAGDTAYISTASGAITDMRVISRKAGSVAPRAYDIGKIETKQMHKNDAIAVPESENISF</sequence>
<evidence type="ECO:0000256" key="1">
    <source>
        <dbReference type="SAM" id="SignalP"/>
    </source>
</evidence>
<protein>
    <submittedName>
        <fullName evidence="2">Uncharacterized protein</fullName>
    </submittedName>
</protein>
<dbReference type="Proteomes" id="UP000005709">
    <property type="component" value="Unassembled WGS sequence"/>
</dbReference>
<gene>
    <name evidence="2" type="ORF">CAMGR0001_0365</name>
</gene>
<name>C8PHC1_9BACT</name>
<comment type="caution">
    <text evidence="2">The sequence shown here is derived from an EMBL/GenBank/DDBJ whole genome shotgun (WGS) entry which is preliminary data.</text>
</comment>
<dbReference type="eggNOG" id="ENOG5031AP0">
    <property type="taxonomic scope" value="Bacteria"/>
</dbReference>
<keyword evidence="1" id="KW-0732">Signal</keyword>
<dbReference type="AlphaFoldDB" id="C8PHC1"/>